<dbReference type="InterPro" id="IPR036378">
    <property type="entry name" value="FAS1_dom_sf"/>
</dbReference>
<organism evidence="2 3">
    <name type="scientific">Sphingopyxis terrae subsp. terrae NBRC 15098</name>
    <dbReference type="NCBI Taxonomy" id="1219058"/>
    <lineage>
        <taxon>Bacteria</taxon>
        <taxon>Pseudomonadati</taxon>
        <taxon>Pseudomonadota</taxon>
        <taxon>Alphaproteobacteria</taxon>
        <taxon>Sphingomonadales</taxon>
        <taxon>Sphingomonadaceae</taxon>
        <taxon>Sphingopyxis</taxon>
    </lineage>
</organism>
<reference evidence="3" key="1">
    <citation type="submission" date="2015-11" db="EMBL/GenBank/DDBJ databases">
        <title>Complete genome sequence of a polyethylene glycol-degrading strain Sphingopyxis terrae strain 203-1 (NBRC 15098).</title>
        <authorList>
            <person name="Yoshiyuki O."/>
            <person name="Shouta N."/>
            <person name="Nagata Y."/>
            <person name="Numata M."/>
            <person name="Tsuchikane K."/>
            <person name="Hosoyama A."/>
            <person name="Yamazoe A."/>
            <person name="Tsuda M."/>
            <person name="Fujita N."/>
            <person name="Kawai F."/>
        </authorList>
    </citation>
    <scope>NUCLEOTIDE SEQUENCE [LARGE SCALE GENOMIC DNA]</scope>
    <source>
        <strain evidence="3">203-1</strain>
    </source>
</reference>
<dbReference type="PANTHER" id="PTHR10900">
    <property type="entry name" value="PERIOSTIN-RELATED"/>
    <property type="match status" value="1"/>
</dbReference>
<reference evidence="2 3" key="2">
    <citation type="journal article" date="2016" name="Genome Announc.">
        <title>Complete Genome Sequence of Sphingopyxis terrae Strain 203-1 (NBRC 111660), a Polyethylene Glycol Degrader.</title>
        <authorList>
            <person name="Ohtsubo Y."/>
            <person name="Nonoyama S."/>
            <person name="Nagata Y."/>
            <person name="Numata M."/>
            <person name="Tsuchikane K."/>
            <person name="Hosoyama A."/>
            <person name="Yamazoe A."/>
            <person name="Tsuda M."/>
            <person name="Fujita N."/>
            <person name="Kawai F."/>
        </authorList>
    </citation>
    <scope>NUCLEOTIDE SEQUENCE [LARGE SCALE GENOMIC DNA]</scope>
    <source>
        <strain evidence="2 3">203-1</strain>
    </source>
</reference>
<dbReference type="KEGG" id="ster:AOA14_14665"/>
<dbReference type="GO" id="GO:0005615">
    <property type="term" value="C:extracellular space"/>
    <property type="evidence" value="ECO:0007669"/>
    <property type="project" value="TreeGrafter"/>
</dbReference>
<dbReference type="InterPro" id="IPR000782">
    <property type="entry name" value="FAS1_domain"/>
</dbReference>
<accession>A0A142W1F2</accession>
<name>A0A142W1F2_9SPHN</name>
<dbReference type="Pfam" id="PF02469">
    <property type="entry name" value="Fasciclin"/>
    <property type="match status" value="1"/>
</dbReference>
<dbReference type="PROSITE" id="PS51257">
    <property type="entry name" value="PROKAR_LIPOPROTEIN"/>
    <property type="match status" value="1"/>
</dbReference>
<dbReference type="Gene3D" id="2.30.180.10">
    <property type="entry name" value="FAS1 domain"/>
    <property type="match status" value="1"/>
</dbReference>
<dbReference type="RefSeq" id="WP_062902328.1">
    <property type="nucleotide sequence ID" value="NZ_CP013342.1"/>
</dbReference>
<evidence type="ECO:0000313" key="3">
    <source>
        <dbReference type="Proteomes" id="UP000076234"/>
    </source>
</evidence>
<dbReference type="SMART" id="SM00554">
    <property type="entry name" value="FAS1"/>
    <property type="match status" value="1"/>
</dbReference>
<protein>
    <submittedName>
        <fullName evidence="2">Beta-Ig-H3/fasciclin</fullName>
    </submittedName>
</protein>
<dbReference type="PANTHER" id="PTHR10900:SF77">
    <property type="entry name" value="FI19380P1"/>
    <property type="match status" value="1"/>
</dbReference>
<feature type="domain" description="FAS1" evidence="1">
    <location>
        <begin position="56"/>
        <end position="200"/>
    </location>
</feature>
<dbReference type="Proteomes" id="UP000076234">
    <property type="component" value="Chromosome"/>
</dbReference>
<dbReference type="EMBL" id="CP013342">
    <property type="protein sequence ID" value="AMU95853.1"/>
    <property type="molecule type" value="Genomic_DNA"/>
</dbReference>
<dbReference type="FunFam" id="2.30.180.10:FF:000032">
    <property type="entry name" value="Fasciclin domain-containing protein, putative"/>
    <property type="match status" value="1"/>
</dbReference>
<gene>
    <name evidence="2" type="ORF">AOA14_14665</name>
</gene>
<evidence type="ECO:0000259" key="1">
    <source>
        <dbReference type="PROSITE" id="PS50213"/>
    </source>
</evidence>
<sequence length="204" mass="20118">MTKSGLFVSAMVAALALGGCNKAPEPPKADTESGAMNDVVTASANPQVGGAAMAPDKAILANAAASPILSQLTAAVNQAGLADTLSGPGPFTLFAPNDAAFAQVPAVTRDGWARPAQTVVLAGVLKYHVVPGKLTAADLAAKIDAGGGKAVLKTLDGQDLTATKSGEAIILTSASGNKAAVTQADVGQANGIVHVIDAVLLPKM</sequence>
<dbReference type="SUPFAM" id="SSF82153">
    <property type="entry name" value="FAS1 domain"/>
    <property type="match status" value="1"/>
</dbReference>
<dbReference type="PROSITE" id="PS50213">
    <property type="entry name" value="FAS1"/>
    <property type="match status" value="1"/>
</dbReference>
<proteinExistence type="predicted"/>
<evidence type="ECO:0000313" key="2">
    <source>
        <dbReference type="EMBL" id="AMU95853.1"/>
    </source>
</evidence>
<dbReference type="AlphaFoldDB" id="A0A142W1F2"/>
<dbReference type="STRING" id="1219058.AOA14_14665"/>
<dbReference type="InterPro" id="IPR050904">
    <property type="entry name" value="Adhesion/Biosynth-related"/>
</dbReference>